<protein>
    <recommendedName>
        <fullName evidence="3">Type II toxin-antitoxin system mRNA interferase toxin, RelE/StbE family</fullName>
    </recommendedName>
</protein>
<sequence>MSFSLEFTEKSAKQWKKLDESIKIQFRKKIKERLENPKVAKDKLSDIRTFIR</sequence>
<dbReference type="RefSeq" id="WP_284937149.1">
    <property type="nucleotide sequence ID" value="NZ_JANURM010000003.1"/>
</dbReference>
<dbReference type="InterPro" id="IPR035093">
    <property type="entry name" value="RelE/ParE_toxin_dom_sf"/>
</dbReference>
<evidence type="ECO:0008006" key="3">
    <source>
        <dbReference type="Google" id="ProtNLM"/>
    </source>
</evidence>
<dbReference type="EMBL" id="JANURM010000003">
    <property type="protein sequence ID" value="MDL0088494.1"/>
    <property type="molecule type" value="Genomic_DNA"/>
</dbReference>
<gene>
    <name evidence="1" type="ORF">NYG85_03770</name>
</gene>
<dbReference type="SUPFAM" id="SSF143011">
    <property type="entry name" value="RelE-like"/>
    <property type="match status" value="1"/>
</dbReference>
<organism evidence="1 2">
    <name type="scientific">Campylobacter gastrosuis</name>
    <dbReference type="NCBI Taxonomy" id="2974576"/>
    <lineage>
        <taxon>Bacteria</taxon>
        <taxon>Pseudomonadati</taxon>
        <taxon>Campylobacterota</taxon>
        <taxon>Epsilonproteobacteria</taxon>
        <taxon>Campylobacterales</taxon>
        <taxon>Campylobacteraceae</taxon>
        <taxon>Campylobacter</taxon>
    </lineage>
</organism>
<dbReference type="Proteomes" id="UP001173801">
    <property type="component" value="Unassembled WGS sequence"/>
</dbReference>
<dbReference type="Gene3D" id="3.30.2310.20">
    <property type="entry name" value="RelE-like"/>
    <property type="match status" value="1"/>
</dbReference>
<proteinExistence type="predicted"/>
<evidence type="ECO:0000313" key="2">
    <source>
        <dbReference type="Proteomes" id="UP001173801"/>
    </source>
</evidence>
<evidence type="ECO:0000313" key="1">
    <source>
        <dbReference type="EMBL" id="MDL0088494.1"/>
    </source>
</evidence>
<reference evidence="1" key="2">
    <citation type="journal article" date="2023" name="Microorganisms">
        <title>Isolation and Genomic Characteristics of Cat-Borne Campylobacter felis sp. nov. and Sheep-Borne Campylobacter ovis sp. nov.</title>
        <authorList>
            <person name="Wang H."/>
            <person name="Li Y."/>
            <person name="Gu Y."/>
            <person name="Zhou G."/>
            <person name="Chen X."/>
            <person name="Zhang X."/>
            <person name="Shao Z."/>
            <person name="Zhang J."/>
            <person name="Zhang M."/>
        </authorList>
    </citation>
    <scope>NUCLEOTIDE SEQUENCE</scope>
    <source>
        <strain evidence="1">PS10</strain>
    </source>
</reference>
<keyword evidence="2" id="KW-1185">Reference proteome</keyword>
<reference evidence="1" key="1">
    <citation type="submission" date="2022-08" db="EMBL/GenBank/DDBJ databases">
        <authorList>
            <person name="Wang H."/>
        </authorList>
    </citation>
    <scope>NUCLEOTIDE SEQUENCE</scope>
    <source>
        <strain evidence="1">PS10</strain>
    </source>
</reference>
<name>A0ABT7HNU2_9BACT</name>
<comment type="caution">
    <text evidence="1">The sequence shown here is derived from an EMBL/GenBank/DDBJ whole genome shotgun (WGS) entry which is preliminary data.</text>
</comment>
<accession>A0ABT7HNU2</accession>